<keyword evidence="2" id="KW-1185">Reference proteome</keyword>
<accession>A0A919YRE9</accession>
<sequence>MNEHDAAREHGARKRYYVDVQGKQLHLQQGVASYHLEIDATDEEAELIEAQFRKLDERDESSLNRMMRYNLTQGEQVAYMNDEHDEEMQTLFRLLHQCGTDETKRHIEGMNVLY</sequence>
<organism evidence="1 2">
    <name type="scientific">Paenibacillus montaniterrae</name>
    <dbReference type="NCBI Taxonomy" id="429341"/>
    <lineage>
        <taxon>Bacteria</taxon>
        <taxon>Bacillati</taxon>
        <taxon>Bacillota</taxon>
        <taxon>Bacilli</taxon>
        <taxon>Bacillales</taxon>
        <taxon>Paenibacillaceae</taxon>
        <taxon>Paenibacillus</taxon>
    </lineage>
</organism>
<dbReference type="AlphaFoldDB" id="A0A919YRE9"/>
<dbReference type="RefSeq" id="WP_213515742.1">
    <property type="nucleotide sequence ID" value="NZ_BOSE01000004.1"/>
</dbReference>
<protein>
    <submittedName>
        <fullName evidence="1">Uncharacterized protein</fullName>
    </submittedName>
</protein>
<comment type="caution">
    <text evidence="1">The sequence shown here is derived from an EMBL/GenBank/DDBJ whole genome shotgun (WGS) entry which is preliminary data.</text>
</comment>
<dbReference type="EMBL" id="BOSE01000004">
    <property type="protein sequence ID" value="GIP16981.1"/>
    <property type="molecule type" value="Genomic_DNA"/>
</dbReference>
<evidence type="ECO:0000313" key="1">
    <source>
        <dbReference type="EMBL" id="GIP16981.1"/>
    </source>
</evidence>
<proteinExistence type="predicted"/>
<reference evidence="1" key="1">
    <citation type="submission" date="2021-03" db="EMBL/GenBank/DDBJ databases">
        <title>Antimicrobial resistance genes in bacteria isolated from Japanese honey, and their potential for conferring macrolide and lincosamide resistance in the American foulbrood pathogen Paenibacillus larvae.</title>
        <authorList>
            <person name="Okamoto M."/>
            <person name="Kumagai M."/>
            <person name="Kanamori H."/>
            <person name="Takamatsu D."/>
        </authorList>
    </citation>
    <scope>NUCLEOTIDE SEQUENCE</scope>
    <source>
        <strain evidence="1">J40TS1</strain>
    </source>
</reference>
<name>A0A919YRE9_9BACL</name>
<dbReference type="Proteomes" id="UP000683139">
    <property type="component" value="Unassembled WGS sequence"/>
</dbReference>
<evidence type="ECO:0000313" key="2">
    <source>
        <dbReference type="Proteomes" id="UP000683139"/>
    </source>
</evidence>
<gene>
    <name evidence="1" type="ORF">J40TS1_26230</name>
</gene>